<dbReference type="PANTHER" id="PTHR43401">
    <property type="entry name" value="L-THREONINE 3-DEHYDROGENASE"/>
    <property type="match status" value="1"/>
</dbReference>
<dbReference type="GO" id="GO:0004022">
    <property type="term" value="F:alcohol dehydrogenase (NAD+) activity"/>
    <property type="evidence" value="ECO:0007669"/>
    <property type="project" value="UniProtKB-EC"/>
</dbReference>
<keyword evidence="2" id="KW-0862">Zinc</keyword>
<dbReference type="InterPro" id="IPR013149">
    <property type="entry name" value="ADH-like_C"/>
</dbReference>
<feature type="domain" description="Enoyl reductase (ER)" evidence="4">
    <location>
        <begin position="10"/>
        <end position="335"/>
    </location>
</feature>
<dbReference type="GO" id="GO:0008270">
    <property type="term" value="F:zinc ion binding"/>
    <property type="evidence" value="ECO:0007669"/>
    <property type="project" value="InterPro"/>
</dbReference>
<dbReference type="SMART" id="SM00829">
    <property type="entry name" value="PKS_ER"/>
    <property type="match status" value="1"/>
</dbReference>
<evidence type="ECO:0000313" key="5">
    <source>
        <dbReference type="EMBL" id="VAW06112.1"/>
    </source>
</evidence>
<sequence length="338" mass="34623">MKALHFTGPGHPLAAGNVPVGTLGPSDVRIRVRAAGICRSDLHYRSGFPEVVPGRVLGHEVAGDVVDVGIGCVARFVGDRVVIHYTVGCGTCRYCVSGQERFCAAGEMVGKDRDGGYAEYVIVPERNTVRVPSMVSDGAAAIMGCSSATSLHALRKGRLSKGESVALVGVGGLGMSAIQLAFLLGASRVYAVDIDASKLATAADLGAEPIDGRTDPAGAIRRAGGADVAIELIGSARSMRTCLDSLNPLGRAVAVGLTPDVLSVGPYTDLVTGERELVGCSDHTAEDLQDLMGFAATGDFSVEALIGATVALDEQPVNAVLDSLAAGTAPVRTVIVPD</sequence>
<dbReference type="Gene3D" id="3.90.180.10">
    <property type="entry name" value="Medium-chain alcohol dehydrogenases, catalytic domain"/>
    <property type="match status" value="1"/>
</dbReference>
<dbReference type="Gene3D" id="3.40.50.720">
    <property type="entry name" value="NAD(P)-binding Rossmann-like Domain"/>
    <property type="match status" value="1"/>
</dbReference>
<evidence type="ECO:0000256" key="3">
    <source>
        <dbReference type="ARBA" id="ARBA00023002"/>
    </source>
</evidence>
<gene>
    <name evidence="5" type="ORF">MNBD_ACTINO02-223</name>
</gene>
<dbReference type="InterPro" id="IPR011032">
    <property type="entry name" value="GroES-like_sf"/>
</dbReference>
<protein>
    <submittedName>
        <fullName evidence="5">Alcohol dehydrogenase</fullName>
        <ecNumber evidence="5">1.1.1.1</ecNumber>
    </submittedName>
</protein>
<evidence type="ECO:0000256" key="2">
    <source>
        <dbReference type="ARBA" id="ARBA00022833"/>
    </source>
</evidence>
<dbReference type="InterPro" id="IPR013154">
    <property type="entry name" value="ADH-like_N"/>
</dbReference>
<keyword evidence="3 5" id="KW-0560">Oxidoreductase</keyword>
<dbReference type="EC" id="1.1.1.1" evidence="5"/>
<dbReference type="PROSITE" id="PS00059">
    <property type="entry name" value="ADH_ZINC"/>
    <property type="match status" value="1"/>
</dbReference>
<accession>A0A3B0SUX8</accession>
<organism evidence="5">
    <name type="scientific">hydrothermal vent metagenome</name>
    <dbReference type="NCBI Taxonomy" id="652676"/>
    <lineage>
        <taxon>unclassified sequences</taxon>
        <taxon>metagenomes</taxon>
        <taxon>ecological metagenomes</taxon>
    </lineage>
</organism>
<dbReference type="Pfam" id="PF08240">
    <property type="entry name" value="ADH_N"/>
    <property type="match status" value="1"/>
</dbReference>
<dbReference type="AlphaFoldDB" id="A0A3B0SUX8"/>
<dbReference type="Pfam" id="PF00107">
    <property type="entry name" value="ADH_zinc_N"/>
    <property type="match status" value="1"/>
</dbReference>
<dbReference type="InterPro" id="IPR036291">
    <property type="entry name" value="NAD(P)-bd_dom_sf"/>
</dbReference>
<dbReference type="SUPFAM" id="SSF50129">
    <property type="entry name" value="GroES-like"/>
    <property type="match status" value="1"/>
</dbReference>
<dbReference type="InterPro" id="IPR020843">
    <property type="entry name" value="ER"/>
</dbReference>
<dbReference type="InterPro" id="IPR050129">
    <property type="entry name" value="Zn_alcohol_dh"/>
</dbReference>
<keyword evidence="1" id="KW-0479">Metal-binding</keyword>
<dbReference type="EMBL" id="UOEK01000337">
    <property type="protein sequence ID" value="VAW06112.1"/>
    <property type="molecule type" value="Genomic_DNA"/>
</dbReference>
<evidence type="ECO:0000256" key="1">
    <source>
        <dbReference type="ARBA" id="ARBA00022723"/>
    </source>
</evidence>
<reference evidence="5" key="1">
    <citation type="submission" date="2018-06" db="EMBL/GenBank/DDBJ databases">
        <authorList>
            <person name="Zhirakovskaya E."/>
        </authorList>
    </citation>
    <scope>NUCLEOTIDE SEQUENCE</scope>
</reference>
<evidence type="ECO:0000259" key="4">
    <source>
        <dbReference type="SMART" id="SM00829"/>
    </source>
</evidence>
<name>A0A3B0SUX8_9ZZZZ</name>
<proteinExistence type="predicted"/>
<dbReference type="PANTHER" id="PTHR43401:SF2">
    <property type="entry name" value="L-THREONINE 3-DEHYDROGENASE"/>
    <property type="match status" value="1"/>
</dbReference>
<dbReference type="SUPFAM" id="SSF51735">
    <property type="entry name" value="NAD(P)-binding Rossmann-fold domains"/>
    <property type="match status" value="1"/>
</dbReference>
<dbReference type="InterPro" id="IPR002328">
    <property type="entry name" value="ADH_Zn_CS"/>
</dbReference>